<dbReference type="CDD" id="cd00519">
    <property type="entry name" value="Lipase_3"/>
    <property type="match status" value="1"/>
</dbReference>
<gene>
    <name evidence="2" type="ORF">EI167_14905</name>
</gene>
<dbReference type="PANTHER" id="PTHR45856">
    <property type="entry name" value="ALPHA/BETA-HYDROLASES SUPERFAMILY PROTEIN"/>
    <property type="match status" value="1"/>
</dbReference>
<evidence type="ECO:0000259" key="1">
    <source>
        <dbReference type="Pfam" id="PF01764"/>
    </source>
</evidence>
<proteinExistence type="predicted"/>
<dbReference type="Pfam" id="PF01764">
    <property type="entry name" value="Lipase_3"/>
    <property type="match status" value="1"/>
</dbReference>
<dbReference type="PANTHER" id="PTHR45856:SF24">
    <property type="entry name" value="FUNGAL LIPASE-LIKE DOMAIN-CONTAINING PROTEIN"/>
    <property type="match status" value="1"/>
</dbReference>
<reference evidence="2 3" key="1">
    <citation type="submission" date="2020-07" db="EMBL/GenBank/DDBJ databases">
        <title>Halophilic bacteria isolated from french cheeses.</title>
        <authorList>
            <person name="Kothe C.I."/>
            <person name="Farah-Kraiem B."/>
            <person name="Renault P."/>
            <person name="Dridi B."/>
        </authorList>
    </citation>
    <scope>NUCLEOTIDE SEQUENCE [LARGE SCALE GENOMIC DNA]</scope>
    <source>
        <strain evidence="2 3">FME14</strain>
    </source>
</reference>
<dbReference type="RefSeq" id="WP_192542327.1">
    <property type="nucleotide sequence ID" value="NZ_RRZA01000050.1"/>
</dbReference>
<dbReference type="InterPro" id="IPR002921">
    <property type="entry name" value="Fungal_lipase-type"/>
</dbReference>
<dbReference type="InterPro" id="IPR051218">
    <property type="entry name" value="Sec_MonoDiacylglyc_Lipase"/>
</dbReference>
<sequence>MEKVQAILPPNIAATIAARVYDIRTSTSFKEELGQSFDRDFKITNNQIKGVSGGLINQLLNRTTGFALTAEGASQQFKGHHIIGIRGTVFTSCADWLTNLNVAITHGPKNLEVHSGFEKAFTSMKPMFASYVKQHKPKCLHLVGHSLGGAIAQLSAIWASEQGIPTNLYTFGAPRVVLNHAVHSAAHNIGQYRVTHGADPVPCVPAWPFSHTSSEYQTAMNEGSFFNIGAHSMEGDTPGYAKTVAAYKDYKSMASSLKTLHYNHTVLQYALRYNVTFSLRWQRIITDGLITFLKKTGQYAFISAQAGLSVGLTFYDILARCLHESVVKFVELTEELKGLIGHMLAFVGKAAYEVKELTTQFIRWVLGLMIKKLYMVAKQAIDRI</sequence>
<keyword evidence="3" id="KW-1185">Reference proteome</keyword>
<dbReference type="EMBL" id="RRZA01000050">
    <property type="protein sequence ID" value="MBE0458710.1"/>
    <property type="molecule type" value="Genomic_DNA"/>
</dbReference>
<evidence type="ECO:0000313" key="3">
    <source>
        <dbReference type="Proteomes" id="UP000707245"/>
    </source>
</evidence>
<feature type="domain" description="Fungal lipase-type" evidence="1">
    <location>
        <begin position="83"/>
        <end position="207"/>
    </location>
</feature>
<dbReference type="InterPro" id="IPR029058">
    <property type="entry name" value="AB_hydrolase_fold"/>
</dbReference>
<protein>
    <submittedName>
        <fullName evidence="2">Lipase family protein</fullName>
    </submittedName>
</protein>
<dbReference type="Proteomes" id="UP000707245">
    <property type="component" value="Unassembled WGS sequence"/>
</dbReference>
<dbReference type="SUPFAM" id="SSF53474">
    <property type="entry name" value="alpha/beta-Hydrolases"/>
    <property type="match status" value="1"/>
</dbReference>
<dbReference type="Gene3D" id="3.40.50.1820">
    <property type="entry name" value="alpha/beta hydrolase"/>
    <property type="match status" value="1"/>
</dbReference>
<accession>A0ABR9FPI0</accession>
<evidence type="ECO:0000313" key="2">
    <source>
        <dbReference type="EMBL" id="MBE0458710.1"/>
    </source>
</evidence>
<name>A0ABR9FPI0_9GAMM</name>
<organism evidence="2 3">
    <name type="scientific">Pseudoalteromonas prydzensis</name>
    <dbReference type="NCBI Taxonomy" id="182141"/>
    <lineage>
        <taxon>Bacteria</taxon>
        <taxon>Pseudomonadati</taxon>
        <taxon>Pseudomonadota</taxon>
        <taxon>Gammaproteobacteria</taxon>
        <taxon>Alteromonadales</taxon>
        <taxon>Pseudoalteromonadaceae</taxon>
        <taxon>Pseudoalteromonas</taxon>
    </lineage>
</organism>
<comment type="caution">
    <text evidence="2">The sequence shown here is derived from an EMBL/GenBank/DDBJ whole genome shotgun (WGS) entry which is preliminary data.</text>
</comment>